<dbReference type="Proteomes" id="UP001597108">
    <property type="component" value="Unassembled WGS sequence"/>
</dbReference>
<organism evidence="1 2">
    <name type="scientific">Tropicimonas aquimaris</name>
    <dbReference type="NCBI Taxonomy" id="914152"/>
    <lineage>
        <taxon>Bacteria</taxon>
        <taxon>Pseudomonadati</taxon>
        <taxon>Pseudomonadota</taxon>
        <taxon>Alphaproteobacteria</taxon>
        <taxon>Rhodobacterales</taxon>
        <taxon>Roseobacteraceae</taxon>
        <taxon>Tropicimonas</taxon>
    </lineage>
</organism>
<evidence type="ECO:0000313" key="1">
    <source>
        <dbReference type="EMBL" id="MFD0979753.1"/>
    </source>
</evidence>
<gene>
    <name evidence="1" type="ORF">ACFQ2S_08820</name>
</gene>
<accession>A0ABW3IPU2</accession>
<protein>
    <submittedName>
        <fullName evidence="1">Uncharacterized protein</fullName>
    </submittedName>
</protein>
<proteinExistence type="predicted"/>
<keyword evidence="2" id="KW-1185">Reference proteome</keyword>
<reference evidence="2" key="1">
    <citation type="journal article" date="2019" name="Int. J. Syst. Evol. Microbiol.">
        <title>The Global Catalogue of Microorganisms (GCM) 10K type strain sequencing project: providing services to taxonomists for standard genome sequencing and annotation.</title>
        <authorList>
            <consortium name="The Broad Institute Genomics Platform"/>
            <consortium name="The Broad Institute Genome Sequencing Center for Infectious Disease"/>
            <person name="Wu L."/>
            <person name="Ma J."/>
        </authorList>
    </citation>
    <scope>NUCLEOTIDE SEQUENCE [LARGE SCALE GENOMIC DNA]</scope>
    <source>
        <strain evidence="2">CCUG 60524</strain>
    </source>
</reference>
<name>A0ABW3IPU2_9RHOB</name>
<comment type="caution">
    <text evidence="1">The sequence shown here is derived from an EMBL/GenBank/DDBJ whole genome shotgun (WGS) entry which is preliminary data.</text>
</comment>
<sequence>MKRPTAMHLPDRISVTLLLPRPAVADAPGLRVRLNTILGPSGLHFDQYPARHGTTLHARGLSIELRERDLSITSARLDSAIDSRLQELLHEDWAGLVARHRAAISLELRCTPTPREAAVDGTAPQETSPLRNRNFSASREAYDLMLMAGHIAASWLAESSHPLAVYWSQSDRIFPAPRFRAMDGMLFPLPLFLHPTPIGTPSPADGAEANGLLPEFDIRGAESLIGCTLRVAPARVRFDWLMKRVLAFVAHVRATEALPEEGTAFGLEDGERFVVHRLSGGALGLVLEERNGLPVCNGRAGYFQTTL</sequence>
<dbReference type="RefSeq" id="WP_386074316.1">
    <property type="nucleotide sequence ID" value="NZ_JBHTJT010000008.1"/>
</dbReference>
<dbReference type="EMBL" id="JBHTJT010000008">
    <property type="protein sequence ID" value="MFD0979753.1"/>
    <property type="molecule type" value="Genomic_DNA"/>
</dbReference>
<evidence type="ECO:0000313" key="2">
    <source>
        <dbReference type="Proteomes" id="UP001597108"/>
    </source>
</evidence>